<proteinExistence type="predicted"/>
<dbReference type="Gene3D" id="3.40.30.10">
    <property type="entry name" value="Glutaredoxin"/>
    <property type="match status" value="1"/>
</dbReference>
<comment type="caution">
    <text evidence="1">The sequence shown here is derived from an EMBL/GenBank/DDBJ whole genome shotgun (WGS) entry which is preliminary data.</text>
</comment>
<evidence type="ECO:0000313" key="2">
    <source>
        <dbReference type="Proteomes" id="UP001166251"/>
    </source>
</evidence>
<dbReference type="Proteomes" id="UP001166251">
    <property type="component" value="Unassembled WGS sequence"/>
</dbReference>
<dbReference type="EMBL" id="JAHZSS010000003">
    <property type="protein sequence ID" value="MBW8190322.1"/>
    <property type="molecule type" value="Genomic_DNA"/>
</dbReference>
<dbReference type="Pfam" id="PF05768">
    <property type="entry name" value="Glrx-like"/>
    <property type="match status" value="1"/>
</dbReference>
<protein>
    <submittedName>
        <fullName evidence="1">Glutaredoxin family protein</fullName>
    </submittedName>
</protein>
<evidence type="ECO:0000313" key="1">
    <source>
        <dbReference type="EMBL" id="MBW8190322.1"/>
    </source>
</evidence>
<name>A0ABS7EDA4_9GAMM</name>
<dbReference type="RefSeq" id="WP_220102995.1">
    <property type="nucleotide sequence ID" value="NZ_JAHZSS010000003.1"/>
</dbReference>
<gene>
    <name evidence="1" type="ORF">K0504_04675</name>
</gene>
<accession>A0ABS7EDA4</accession>
<organism evidence="1 2">
    <name type="scientific">Neiella holothuriorum</name>
    <dbReference type="NCBI Taxonomy" id="2870530"/>
    <lineage>
        <taxon>Bacteria</taxon>
        <taxon>Pseudomonadati</taxon>
        <taxon>Pseudomonadota</taxon>
        <taxon>Gammaproteobacteria</taxon>
        <taxon>Alteromonadales</taxon>
        <taxon>Echinimonadaceae</taxon>
        <taxon>Neiella</taxon>
    </lineage>
</organism>
<keyword evidence="2" id="KW-1185">Reference proteome</keyword>
<sequence length="85" mass="9535">MFRLYESDGCHLCENAKQLLGATAVVLEGCELIDIAHDPMLIERFGHHIPVLEHSATQQLLYWPFDEVSLATWLSGLANQTNQAL</sequence>
<dbReference type="InterPro" id="IPR036249">
    <property type="entry name" value="Thioredoxin-like_sf"/>
</dbReference>
<reference evidence="1" key="1">
    <citation type="submission" date="2021-07" db="EMBL/GenBank/DDBJ databases">
        <title>Neiella marina sp. nov., isolated from the intestinal content of sea cucumber Apostichopus japonicus.</title>
        <authorList>
            <person name="Bai X."/>
        </authorList>
    </citation>
    <scope>NUCLEOTIDE SEQUENCE</scope>
    <source>
        <strain evidence="1">126</strain>
    </source>
</reference>
<dbReference type="SUPFAM" id="SSF52833">
    <property type="entry name" value="Thioredoxin-like"/>
    <property type="match status" value="1"/>
</dbReference>
<dbReference type="InterPro" id="IPR008554">
    <property type="entry name" value="Glutaredoxin-like"/>
</dbReference>